<dbReference type="OrthoDB" id="5421421at2759"/>
<evidence type="ECO:0000256" key="1">
    <source>
        <dbReference type="SAM" id="MobiDB-lite"/>
    </source>
</evidence>
<feature type="compositionally biased region" description="Basic and acidic residues" evidence="1">
    <location>
        <begin position="69"/>
        <end position="78"/>
    </location>
</feature>
<dbReference type="AlphaFoldDB" id="A0A9P7YYL4"/>
<evidence type="ECO:0008006" key="4">
    <source>
        <dbReference type="Google" id="ProtNLM"/>
    </source>
</evidence>
<accession>A0A9P7YYL4</accession>
<reference evidence="2" key="1">
    <citation type="journal article" date="2021" name="IMA Fungus">
        <title>Genomic characterization of three marine fungi, including Emericellopsis atlantica sp. nov. with signatures of a generalist lifestyle and marine biomass degradation.</title>
        <authorList>
            <person name="Hagestad O.C."/>
            <person name="Hou L."/>
            <person name="Andersen J.H."/>
            <person name="Hansen E.H."/>
            <person name="Altermark B."/>
            <person name="Li C."/>
            <person name="Kuhnert E."/>
            <person name="Cox R.J."/>
            <person name="Crous P.W."/>
            <person name="Spatafora J.W."/>
            <person name="Lail K."/>
            <person name="Amirebrahimi M."/>
            <person name="Lipzen A."/>
            <person name="Pangilinan J."/>
            <person name="Andreopoulos W."/>
            <person name="Hayes R.D."/>
            <person name="Ng V."/>
            <person name="Grigoriev I.V."/>
            <person name="Jackson S.A."/>
            <person name="Sutton T.D.S."/>
            <person name="Dobson A.D.W."/>
            <person name="Rama T."/>
        </authorList>
    </citation>
    <scope>NUCLEOTIDE SEQUENCE</scope>
    <source>
        <strain evidence="2">TRa3180A</strain>
    </source>
</reference>
<gene>
    <name evidence="2" type="ORF">BJ878DRAFT_545173</name>
</gene>
<keyword evidence="3" id="KW-1185">Reference proteome</keyword>
<evidence type="ECO:0000313" key="2">
    <source>
        <dbReference type="EMBL" id="KAG9241518.1"/>
    </source>
</evidence>
<sequence>MSLSCEAFYSAHLGRRDNFHAISTPHSAVSSFNIPVQCDRSLTTPVSPTQTRAFETTSHNTTFGFLSGDDERPVEGRKSPMKYKHPHHIATSESSISYIPYWAQSVSATPAPTQSEPSPTMNQSSNTLSSVSGMRNGSHRARLPTPSSGNFPVRIAPNPPAPRPALQEDHYLQKSGTTLHSLPLLSPLASTRSYSQPVDSFPLKAPSRKRKNSRDADDFLLCGDMTPEEELLIQLSEIDRLPWKEVAVKFREKTGKDMRVPALQMRKKRLLERIRQWTPADERALLLAMQSLDHREFDQVAVAMLKYGCLEKWPKDAIQKKWYEMHPELESGYENYELPRIKRHMTEDYGVETYGCVDDSDGTLMPSLTPSIGDERSRTGSVDSTNYSIEHHIAQHLRFGVQEEQNWP</sequence>
<feature type="region of interest" description="Disordered" evidence="1">
    <location>
        <begin position="192"/>
        <end position="214"/>
    </location>
</feature>
<dbReference type="Proteomes" id="UP000887226">
    <property type="component" value="Unassembled WGS sequence"/>
</dbReference>
<name>A0A9P7YYL4_9HELO</name>
<evidence type="ECO:0000313" key="3">
    <source>
        <dbReference type="Proteomes" id="UP000887226"/>
    </source>
</evidence>
<feature type="compositionally biased region" description="Polar residues" evidence="1">
    <location>
        <begin position="108"/>
        <end position="135"/>
    </location>
</feature>
<proteinExistence type="predicted"/>
<feature type="region of interest" description="Disordered" evidence="1">
    <location>
        <begin position="60"/>
        <end position="87"/>
    </location>
</feature>
<organism evidence="2 3">
    <name type="scientific">Calycina marina</name>
    <dbReference type="NCBI Taxonomy" id="1763456"/>
    <lineage>
        <taxon>Eukaryota</taxon>
        <taxon>Fungi</taxon>
        <taxon>Dikarya</taxon>
        <taxon>Ascomycota</taxon>
        <taxon>Pezizomycotina</taxon>
        <taxon>Leotiomycetes</taxon>
        <taxon>Helotiales</taxon>
        <taxon>Pezizellaceae</taxon>
        <taxon>Calycina</taxon>
    </lineage>
</organism>
<protein>
    <recommendedName>
        <fullName evidence="4">Myb-like domain-containing protein</fullName>
    </recommendedName>
</protein>
<dbReference type="EMBL" id="MU254201">
    <property type="protein sequence ID" value="KAG9241518.1"/>
    <property type="molecule type" value="Genomic_DNA"/>
</dbReference>
<comment type="caution">
    <text evidence="2">The sequence shown here is derived from an EMBL/GenBank/DDBJ whole genome shotgun (WGS) entry which is preliminary data.</text>
</comment>
<feature type="region of interest" description="Disordered" evidence="1">
    <location>
        <begin position="108"/>
        <end position="151"/>
    </location>
</feature>